<keyword evidence="3" id="KW-0732">Signal</keyword>
<dbReference type="InterPro" id="IPR024607">
    <property type="entry name" value="Sulfatase_CS"/>
</dbReference>
<dbReference type="SUPFAM" id="SSF53649">
    <property type="entry name" value="Alkaline phosphatase-like"/>
    <property type="match status" value="1"/>
</dbReference>
<accession>A0A5N5TNE2</accession>
<dbReference type="GO" id="GO:0030203">
    <property type="term" value="P:glycosaminoglycan metabolic process"/>
    <property type="evidence" value="ECO:0007669"/>
    <property type="project" value="InterPro"/>
</dbReference>
<dbReference type="InterPro" id="IPR000917">
    <property type="entry name" value="Sulfatase_N"/>
</dbReference>
<dbReference type="AlphaFoldDB" id="A0A5N5TNE2"/>
<evidence type="ECO:0000256" key="3">
    <source>
        <dbReference type="ARBA" id="ARBA00022729"/>
    </source>
</evidence>
<keyword evidence="10" id="KW-1185">Reference proteome</keyword>
<evidence type="ECO:0000256" key="5">
    <source>
        <dbReference type="ARBA" id="ARBA00023180"/>
    </source>
</evidence>
<evidence type="ECO:0000313" key="9">
    <source>
        <dbReference type="EMBL" id="KAB7507688.1"/>
    </source>
</evidence>
<dbReference type="PANTHER" id="PTHR43108">
    <property type="entry name" value="N-ACETYLGLUCOSAMINE-6-SULFATASE FAMILY MEMBER"/>
    <property type="match status" value="1"/>
</dbReference>
<evidence type="ECO:0000259" key="8">
    <source>
        <dbReference type="Pfam" id="PF00884"/>
    </source>
</evidence>
<reference evidence="9 10" key="1">
    <citation type="journal article" date="2019" name="PLoS Biol.">
        <title>Sex chromosomes control vertical transmission of feminizing Wolbachia symbionts in an isopod.</title>
        <authorList>
            <person name="Becking T."/>
            <person name="Chebbi M.A."/>
            <person name="Giraud I."/>
            <person name="Moumen B."/>
            <person name="Laverre T."/>
            <person name="Caubet Y."/>
            <person name="Peccoud J."/>
            <person name="Gilbert C."/>
            <person name="Cordaux R."/>
        </authorList>
    </citation>
    <scope>NUCLEOTIDE SEQUENCE [LARGE SCALE GENOMIC DNA]</scope>
    <source>
        <strain evidence="9">ANa2</strain>
        <tissue evidence="9">Whole body excluding digestive tract and cuticle</tissue>
    </source>
</reference>
<evidence type="ECO:0000256" key="1">
    <source>
        <dbReference type="ARBA" id="ARBA00001913"/>
    </source>
</evidence>
<keyword evidence="7" id="KW-0812">Transmembrane</keyword>
<dbReference type="GO" id="GO:0005539">
    <property type="term" value="F:glycosaminoglycan binding"/>
    <property type="evidence" value="ECO:0007669"/>
    <property type="project" value="TreeGrafter"/>
</dbReference>
<feature type="compositionally biased region" description="Basic and acidic residues" evidence="6">
    <location>
        <begin position="166"/>
        <end position="175"/>
    </location>
</feature>
<keyword evidence="7" id="KW-0472">Membrane</keyword>
<dbReference type="InterPro" id="IPR017850">
    <property type="entry name" value="Alkaline_phosphatase_core_sf"/>
</dbReference>
<feature type="region of interest" description="Disordered" evidence="6">
    <location>
        <begin position="166"/>
        <end position="187"/>
    </location>
</feature>
<dbReference type="OrthoDB" id="96314at2759"/>
<feature type="transmembrane region" description="Helical" evidence="7">
    <location>
        <begin position="35"/>
        <end position="56"/>
    </location>
</feature>
<comment type="cofactor">
    <cofactor evidence="1">
        <name>Ca(2+)</name>
        <dbReference type="ChEBI" id="CHEBI:29108"/>
    </cofactor>
</comment>
<feature type="compositionally biased region" description="Polar residues" evidence="6">
    <location>
        <begin position="177"/>
        <end position="187"/>
    </location>
</feature>
<feature type="transmembrane region" description="Helical" evidence="7">
    <location>
        <begin position="7"/>
        <end position="29"/>
    </location>
</feature>
<dbReference type="GO" id="GO:0008449">
    <property type="term" value="F:N-acetylglucosamine-6-sulfatase activity"/>
    <property type="evidence" value="ECO:0007669"/>
    <property type="project" value="InterPro"/>
</dbReference>
<evidence type="ECO:0000256" key="4">
    <source>
        <dbReference type="ARBA" id="ARBA00022801"/>
    </source>
</evidence>
<evidence type="ECO:0000256" key="6">
    <source>
        <dbReference type="SAM" id="MobiDB-lite"/>
    </source>
</evidence>
<protein>
    <submittedName>
        <fullName evidence="9">N-acetylglucosamine-6-sulfatase</fullName>
    </submittedName>
</protein>
<gene>
    <name evidence="9" type="primary">GNS_2</name>
    <name evidence="9" type="ORF">Anas_03561</name>
</gene>
<sequence>VVVVVDVADVVVVTVAVFVVVVFVVVVIIVVAVAVVVVIVVVVVFVVVVIVVVVMANGPEKRTFPVLLNEAGYRTFFSGKYLNVYGSEAVGGLAHVPPGWSSWVALKGNSVYYNYYLSVNGTSVYHGNDPDEDYLTNIIKDEGIKFIEGVPEDSPFFMMLATPASHDPDTPEPKYENSLNSSTIPNTPNFNIANENKNWFVMQGEQPLRQEVVDEIQELYRNRLRTLLTVDDLVESVILKLEERGFLDNTYVFFSSDHGYHLGQFSIPKDKRQPYEFDIRIPLLVRGPGISEGAEISDVITNIDLAPTFLDLAGLEIPETMDGISFKSYLLNSANPTVNISERSLLIEHSGEGSDSPIQGCEYLGTGLAHCLPELDCKCQDSYNNTYSCVRTLGVEKNEIYCKWNNNDNFEEYYDLNIDPYQITNSVDDLTEDERSILQQKLTSLIECSGSSCQNLN</sequence>
<comment type="caution">
    <text evidence="9">The sequence shown here is derived from an EMBL/GenBank/DDBJ whole genome shotgun (WGS) entry which is preliminary data.</text>
</comment>
<feature type="non-terminal residue" evidence="9">
    <location>
        <position position="1"/>
    </location>
</feature>
<name>A0A5N5TNE2_9CRUS</name>
<dbReference type="Proteomes" id="UP000326759">
    <property type="component" value="Unassembled WGS sequence"/>
</dbReference>
<comment type="similarity">
    <text evidence="2">Belongs to the sulfatase family.</text>
</comment>
<keyword evidence="7" id="KW-1133">Transmembrane helix</keyword>
<proteinExistence type="inferred from homology"/>
<dbReference type="CDD" id="cd16147">
    <property type="entry name" value="G6S"/>
    <property type="match status" value="1"/>
</dbReference>
<dbReference type="PROSITE" id="PS00149">
    <property type="entry name" value="SULFATASE_2"/>
    <property type="match status" value="1"/>
</dbReference>
<organism evidence="9 10">
    <name type="scientific">Armadillidium nasatum</name>
    <dbReference type="NCBI Taxonomy" id="96803"/>
    <lineage>
        <taxon>Eukaryota</taxon>
        <taxon>Metazoa</taxon>
        <taxon>Ecdysozoa</taxon>
        <taxon>Arthropoda</taxon>
        <taxon>Crustacea</taxon>
        <taxon>Multicrustacea</taxon>
        <taxon>Malacostraca</taxon>
        <taxon>Eumalacostraca</taxon>
        <taxon>Peracarida</taxon>
        <taxon>Isopoda</taxon>
        <taxon>Oniscidea</taxon>
        <taxon>Crinocheta</taxon>
        <taxon>Armadillidiidae</taxon>
        <taxon>Armadillidium</taxon>
    </lineage>
</organism>
<feature type="domain" description="Sulfatase N-terminal" evidence="8">
    <location>
        <begin position="60"/>
        <end position="314"/>
    </location>
</feature>
<dbReference type="EMBL" id="SEYY01000262">
    <property type="protein sequence ID" value="KAB7507688.1"/>
    <property type="molecule type" value="Genomic_DNA"/>
</dbReference>
<keyword evidence="4" id="KW-0378">Hydrolase</keyword>
<keyword evidence="5" id="KW-0325">Glycoprotein</keyword>
<evidence type="ECO:0000256" key="7">
    <source>
        <dbReference type="SAM" id="Phobius"/>
    </source>
</evidence>
<dbReference type="PIRSF" id="PIRSF036666">
    <property type="entry name" value="G6S"/>
    <property type="match status" value="1"/>
</dbReference>
<evidence type="ECO:0000313" key="10">
    <source>
        <dbReference type="Proteomes" id="UP000326759"/>
    </source>
</evidence>
<dbReference type="PANTHER" id="PTHR43108:SF8">
    <property type="entry name" value="SD21168P"/>
    <property type="match status" value="1"/>
</dbReference>
<evidence type="ECO:0000256" key="2">
    <source>
        <dbReference type="ARBA" id="ARBA00008779"/>
    </source>
</evidence>
<dbReference type="InterPro" id="IPR012251">
    <property type="entry name" value="GlcNAc_6-SO4ase"/>
</dbReference>
<dbReference type="Pfam" id="PF00884">
    <property type="entry name" value="Sulfatase"/>
    <property type="match status" value="1"/>
</dbReference>
<dbReference type="Gene3D" id="3.40.720.10">
    <property type="entry name" value="Alkaline Phosphatase, subunit A"/>
    <property type="match status" value="1"/>
</dbReference>